<evidence type="ECO:0000313" key="2">
    <source>
        <dbReference type="EMBL" id="MFC4295411.1"/>
    </source>
</evidence>
<comment type="caution">
    <text evidence="2">The sequence shown here is derived from an EMBL/GenBank/DDBJ whole genome shotgun (WGS) entry which is preliminary data.</text>
</comment>
<accession>A0ABV8RT63</accession>
<gene>
    <name evidence="2" type="ORF">ACFO0A_10135</name>
</gene>
<keyword evidence="1" id="KW-0732">Signal</keyword>
<organism evidence="2 3">
    <name type="scientific">Novosphingobium tardum</name>
    <dbReference type="NCBI Taxonomy" id="1538021"/>
    <lineage>
        <taxon>Bacteria</taxon>
        <taxon>Pseudomonadati</taxon>
        <taxon>Pseudomonadota</taxon>
        <taxon>Alphaproteobacteria</taxon>
        <taxon>Sphingomonadales</taxon>
        <taxon>Sphingomonadaceae</taxon>
        <taxon>Novosphingobium</taxon>
    </lineage>
</organism>
<dbReference type="EMBL" id="JBHSDR010000006">
    <property type="protein sequence ID" value="MFC4295411.1"/>
    <property type="molecule type" value="Genomic_DNA"/>
</dbReference>
<feature type="chain" id="PRO_5046910195" description="Lipoprotein" evidence="1">
    <location>
        <begin position="21"/>
        <end position="116"/>
    </location>
</feature>
<dbReference type="Proteomes" id="UP001595828">
    <property type="component" value="Unassembled WGS sequence"/>
</dbReference>
<name>A0ABV8RT63_9SPHN</name>
<feature type="signal peptide" evidence="1">
    <location>
        <begin position="1"/>
        <end position="20"/>
    </location>
</feature>
<keyword evidence="3" id="KW-1185">Reference proteome</keyword>
<proteinExistence type="predicted"/>
<evidence type="ECO:0000256" key="1">
    <source>
        <dbReference type="SAM" id="SignalP"/>
    </source>
</evidence>
<sequence length="116" mass="12077">MSMRTSSAALLLLASGCARSAEKPEGDLIACALGGSDAFVRSCAIQRTATDGGESVVIRRPDGGFRRFAINRDEVAAADGAEPVKATAAERFLEVAVGGDRYRIPRIQSGGVAHAR</sequence>
<dbReference type="RefSeq" id="WP_379538887.1">
    <property type="nucleotide sequence ID" value="NZ_JBHSDR010000006.1"/>
</dbReference>
<evidence type="ECO:0000313" key="3">
    <source>
        <dbReference type="Proteomes" id="UP001595828"/>
    </source>
</evidence>
<protein>
    <recommendedName>
        <fullName evidence="4">Lipoprotein</fullName>
    </recommendedName>
</protein>
<dbReference type="PROSITE" id="PS51257">
    <property type="entry name" value="PROKAR_LIPOPROTEIN"/>
    <property type="match status" value="1"/>
</dbReference>
<reference evidence="3" key="1">
    <citation type="journal article" date="2019" name="Int. J. Syst. Evol. Microbiol.">
        <title>The Global Catalogue of Microorganisms (GCM) 10K type strain sequencing project: providing services to taxonomists for standard genome sequencing and annotation.</title>
        <authorList>
            <consortium name="The Broad Institute Genomics Platform"/>
            <consortium name="The Broad Institute Genome Sequencing Center for Infectious Disease"/>
            <person name="Wu L."/>
            <person name="Ma J."/>
        </authorList>
    </citation>
    <scope>NUCLEOTIDE SEQUENCE [LARGE SCALE GENOMIC DNA]</scope>
    <source>
        <strain evidence="3">CGMCC 1.12989</strain>
    </source>
</reference>
<evidence type="ECO:0008006" key="4">
    <source>
        <dbReference type="Google" id="ProtNLM"/>
    </source>
</evidence>